<keyword evidence="2" id="KW-1185">Reference proteome</keyword>
<dbReference type="InterPro" id="IPR036593">
    <property type="entry name" value="CPE0013-like_sf"/>
</dbReference>
<dbReference type="Pfam" id="PF07892">
    <property type="entry name" value="DUF1667"/>
    <property type="match status" value="1"/>
</dbReference>
<organism evidence="1 2">
    <name type="scientific">Oceanirhabdus seepicola</name>
    <dbReference type="NCBI Taxonomy" id="2828781"/>
    <lineage>
        <taxon>Bacteria</taxon>
        <taxon>Bacillati</taxon>
        <taxon>Bacillota</taxon>
        <taxon>Clostridia</taxon>
        <taxon>Eubacteriales</taxon>
        <taxon>Clostridiaceae</taxon>
        <taxon>Oceanirhabdus</taxon>
    </lineage>
</organism>
<evidence type="ECO:0000313" key="2">
    <source>
        <dbReference type="Proteomes" id="UP001056429"/>
    </source>
</evidence>
<comment type="caution">
    <text evidence="1">The sequence shown here is derived from an EMBL/GenBank/DDBJ whole genome shotgun (WGS) entry which is preliminary data.</text>
</comment>
<protein>
    <submittedName>
        <fullName evidence="1">DUF1667 domain-containing protein</fullName>
    </submittedName>
</protein>
<proteinExistence type="predicted"/>
<accession>A0A9J6P571</accession>
<dbReference type="InterPro" id="IPR012460">
    <property type="entry name" value="DUF1667"/>
</dbReference>
<evidence type="ECO:0000313" key="1">
    <source>
        <dbReference type="EMBL" id="MCM1991946.1"/>
    </source>
</evidence>
<dbReference type="AlphaFoldDB" id="A0A9J6P571"/>
<dbReference type="RefSeq" id="WP_250861079.1">
    <property type="nucleotide sequence ID" value="NZ_JAGSOJ010000004.1"/>
</dbReference>
<reference evidence="1" key="1">
    <citation type="journal article" date="2021" name="mSystems">
        <title>Bacteria and Archaea Synergistically Convert Glycine Betaine to Biogenic Methane in the Formosa Cold Seep of the South China Sea.</title>
        <authorList>
            <person name="Li L."/>
            <person name="Zhang W."/>
            <person name="Zhang S."/>
            <person name="Song L."/>
            <person name="Sun Q."/>
            <person name="Zhang H."/>
            <person name="Xiang H."/>
            <person name="Dong X."/>
        </authorList>
    </citation>
    <scope>NUCLEOTIDE SEQUENCE</scope>
    <source>
        <strain evidence="1">ZWT</strain>
    </source>
</reference>
<dbReference type="SUPFAM" id="SSF160148">
    <property type="entry name" value="CPE0013-like"/>
    <property type="match status" value="1"/>
</dbReference>
<dbReference type="PANTHER" id="PTHR39450">
    <property type="entry name" value="MOLYBDOPTERIN OXIDOREDUCTASE, 4FE-4S CLUSTER-BINDING SUBUNIT"/>
    <property type="match status" value="1"/>
</dbReference>
<dbReference type="Proteomes" id="UP001056429">
    <property type="component" value="Unassembled WGS sequence"/>
</dbReference>
<dbReference type="PANTHER" id="PTHR39450:SF1">
    <property type="entry name" value="DUF1667 DOMAIN-CONTAINING PROTEIN"/>
    <property type="match status" value="1"/>
</dbReference>
<gene>
    <name evidence="1" type="ORF">KDK92_19570</name>
</gene>
<reference evidence="1" key="2">
    <citation type="submission" date="2021-04" db="EMBL/GenBank/DDBJ databases">
        <authorList>
            <person name="Dong X."/>
        </authorList>
    </citation>
    <scope>NUCLEOTIDE SEQUENCE</scope>
    <source>
        <strain evidence="1">ZWT</strain>
    </source>
</reference>
<name>A0A9J6P571_9CLOT</name>
<dbReference type="Gene3D" id="3.10.530.10">
    <property type="entry name" value="CPE0013-like"/>
    <property type="match status" value="1"/>
</dbReference>
<sequence length="126" mass="14188">MKRDMVCIICPNSCEMTVIYDDSTLEVEGNKCLRGREFAIKEIRNPMRSICSTVRTVFEELPRISVKTDGEIPLNMTFQVMDKINNVVVDKILATGEIVLENVLGLNVNVVLTADMKYLIKGEFGV</sequence>
<dbReference type="EMBL" id="JAGSOJ010000004">
    <property type="protein sequence ID" value="MCM1991946.1"/>
    <property type="molecule type" value="Genomic_DNA"/>
</dbReference>